<comment type="similarity">
    <text evidence="5">Belongs to the SAT4 family.</text>
</comment>
<evidence type="ECO:0000256" key="1">
    <source>
        <dbReference type="ARBA" id="ARBA00004141"/>
    </source>
</evidence>
<dbReference type="InterPro" id="IPR049326">
    <property type="entry name" value="Rhodopsin_dom_fungi"/>
</dbReference>
<evidence type="ECO:0000256" key="5">
    <source>
        <dbReference type="ARBA" id="ARBA00038359"/>
    </source>
</evidence>
<name>A0A9P4PEZ7_9PLEO</name>
<sequence>MPDSSSAGASGAMSQLPPHTEWYEHARAVWPVALAIVFEAFAVTAVALRIWSLRLSRKQKLADHDWAILVALLFSTGLVVLLILATVMGGLGQHAALLSDPAVQLVNFGKIYVANSPVWGAAISAVKISILLLYIKIFAINRTFRIICWIILGLQSAWFVGVTLSGMLYCRPLAFAWNPTIPGGKCGNATQAYLSAHIINLLLDIAVALAPVPILAKLRLKKAKKIEITGIFALGIIICVITIARIILIKDLVPLDTTYTSSHIFFFTILEPLLGIILACLPVLRPAMSQITSVFTGTRKSLLNDTDYTNDSKPRTIGSTRKYSPIAGGLDRSDSLTRPINDTGSFNMDALEQPDKAHEGKIIHITSTWDVERR</sequence>
<organism evidence="8 9">
    <name type="scientific">Karstenula rhodostoma CBS 690.94</name>
    <dbReference type="NCBI Taxonomy" id="1392251"/>
    <lineage>
        <taxon>Eukaryota</taxon>
        <taxon>Fungi</taxon>
        <taxon>Dikarya</taxon>
        <taxon>Ascomycota</taxon>
        <taxon>Pezizomycotina</taxon>
        <taxon>Dothideomycetes</taxon>
        <taxon>Pleosporomycetidae</taxon>
        <taxon>Pleosporales</taxon>
        <taxon>Massarineae</taxon>
        <taxon>Didymosphaeriaceae</taxon>
        <taxon>Karstenula</taxon>
    </lineage>
</organism>
<evidence type="ECO:0000313" key="9">
    <source>
        <dbReference type="Proteomes" id="UP000799764"/>
    </source>
</evidence>
<feature type="transmembrane region" description="Helical" evidence="6">
    <location>
        <begin position="264"/>
        <end position="284"/>
    </location>
</feature>
<feature type="transmembrane region" description="Helical" evidence="6">
    <location>
        <begin position="68"/>
        <end position="91"/>
    </location>
</feature>
<evidence type="ECO:0000256" key="3">
    <source>
        <dbReference type="ARBA" id="ARBA00022989"/>
    </source>
</evidence>
<dbReference type="AlphaFoldDB" id="A0A9P4PEZ7"/>
<evidence type="ECO:0000259" key="7">
    <source>
        <dbReference type="Pfam" id="PF20684"/>
    </source>
</evidence>
<dbReference type="PANTHER" id="PTHR33048:SF57">
    <property type="entry name" value="INTEGRAL MEMBRANE PROTEIN-RELATED"/>
    <property type="match status" value="1"/>
</dbReference>
<dbReference type="Pfam" id="PF20684">
    <property type="entry name" value="Fung_rhodopsin"/>
    <property type="match status" value="1"/>
</dbReference>
<evidence type="ECO:0000256" key="6">
    <source>
        <dbReference type="SAM" id="Phobius"/>
    </source>
</evidence>
<comment type="subcellular location">
    <subcellularLocation>
        <location evidence="1">Membrane</location>
        <topology evidence="1">Multi-pass membrane protein</topology>
    </subcellularLocation>
</comment>
<dbReference type="InterPro" id="IPR052337">
    <property type="entry name" value="SAT4-like"/>
</dbReference>
<dbReference type="Proteomes" id="UP000799764">
    <property type="component" value="Unassembled WGS sequence"/>
</dbReference>
<evidence type="ECO:0000256" key="2">
    <source>
        <dbReference type="ARBA" id="ARBA00022692"/>
    </source>
</evidence>
<feature type="transmembrane region" description="Helical" evidence="6">
    <location>
        <begin position="198"/>
        <end position="216"/>
    </location>
</feature>
<feature type="transmembrane region" description="Helical" evidence="6">
    <location>
        <begin position="28"/>
        <end position="48"/>
    </location>
</feature>
<dbReference type="GO" id="GO:0016020">
    <property type="term" value="C:membrane"/>
    <property type="evidence" value="ECO:0007669"/>
    <property type="project" value="UniProtKB-SubCell"/>
</dbReference>
<dbReference type="PANTHER" id="PTHR33048">
    <property type="entry name" value="PTH11-LIKE INTEGRAL MEMBRANE PROTEIN (AFU_ORTHOLOGUE AFUA_5G11245)"/>
    <property type="match status" value="1"/>
</dbReference>
<dbReference type="EMBL" id="MU001505">
    <property type="protein sequence ID" value="KAF2441948.1"/>
    <property type="molecule type" value="Genomic_DNA"/>
</dbReference>
<protein>
    <recommendedName>
        <fullName evidence="7">Rhodopsin domain-containing protein</fullName>
    </recommendedName>
</protein>
<keyword evidence="9" id="KW-1185">Reference proteome</keyword>
<accession>A0A9P4PEZ7</accession>
<reference evidence="8" key="1">
    <citation type="journal article" date="2020" name="Stud. Mycol.">
        <title>101 Dothideomycetes genomes: a test case for predicting lifestyles and emergence of pathogens.</title>
        <authorList>
            <person name="Haridas S."/>
            <person name="Albert R."/>
            <person name="Binder M."/>
            <person name="Bloem J."/>
            <person name="Labutti K."/>
            <person name="Salamov A."/>
            <person name="Andreopoulos B."/>
            <person name="Baker S."/>
            <person name="Barry K."/>
            <person name="Bills G."/>
            <person name="Bluhm B."/>
            <person name="Cannon C."/>
            <person name="Castanera R."/>
            <person name="Culley D."/>
            <person name="Daum C."/>
            <person name="Ezra D."/>
            <person name="Gonzalez J."/>
            <person name="Henrissat B."/>
            <person name="Kuo A."/>
            <person name="Liang C."/>
            <person name="Lipzen A."/>
            <person name="Lutzoni F."/>
            <person name="Magnuson J."/>
            <person name="Mondo S."/>
            <person name="Nolan M."/>
            <person name="Ohm R."/>
            <person name="Pangilinan J."/>
            <person name="Park H.-J."/>
            <person name="Ramirez L."/>
            <person name="Alfaro M."/>
            <person name="Sun H."/>
            <person name="Tritt A."/>
            <person name="Yoshinaga Y."/>
            <person name="Zwiers L.-H."/>
            <person name="Turgeon B."/>
            <person name="Goodwin S."/>
            <person name="Spatafora J."/>
            <person name="Crous P."/>
            <person name="Grigoriev I."/>
        </authorList>
    </citation>
    <scope>NUCLEOTIDE SEQUENCE</scope>
    <source>
        <strain evidence="8">CBS 690.94</strain>
    </source>
</reference>
<dbReference type="OrthoDB" id="10017208at2759"/>
<gene>
    <name evidence="8" type="ORF">P171DRAFT_434542</name>
</gene>
<keyword evidence="2 6" id="KW-0812">Transmembrane</keyword>
<keyword evidence="3 6" id="KW-1133">Transmembrane helix</keyword>
<feature type="domain" description="Rhodopsin" evidence="7">
    <location>
        <begin position="48"/>
        <end position="289"/>
    </location>
</feature>
<feature type="transmembrane region" description="Helical" evidence="6">
    <location>
        <begin position="146"/>
        <end position="169"/>
    </location>
</feature>
<evidence type="ECO:0000313" key="8">
    <source>
        <dbReference type="EMBL" id="KAF2441948.1"/>
    </source>
</evidence>
<feature type="transmembrane region" description="Helical" evidence="6">
    <location>
        <begin position="228"/>
        <end position="249"/>
    </location>
</feature>
<proteinExistence type="inferred from homology"/>
<evidence type="ECO:0000256" key="4">
    <source>
        <dbReference type="ARBA" id="ARBA00023136"/>
    </source>
</evidence>
<feature type="transmembrane region" description="Helical" evidence="6">
    <location>
        <begin position="111"/>
        <end position="134"/>
    </location>
</feature>
<keyword evidence="4 6" id="KW-0472">Membrane</keyword>
<comment type="caution">
    <text evidence="8">The sequence shown here is derived from an EMBL/GenBank/DDBJ whole genome shotgun (WGS) entry which is preliminary data.</text>
</comment>